<dbReference type="RefSeq" id="XP_069212737.1">
    <property type="nucleotide sequence ID" value="XM_069349193.1"/>
</dbReference>
<sequence>MSGDEEAPDVVVVQETIVTEEINQLDPSVVDDSTTTGSIMTLPPAGVAARAPLNGESDSSEEPVTDSSPPSETESAGSTDDSASRPPILRRTQSSIINGHSNRNHSNKHLRFTAASLSMTNQTSEVVFPGGDGTTERRLRRKRGVRTRTEYYISEPGTPNLSETADQIRRTLSFASIDSLVLLSNDAEERQRVLAAAAQAGRDLVWRQKDEKTLYPPDPERAVVLAARRGLRSFILAYCVRAGFNLVLLLFRVLRKRPKLKFQMIVRALFGEESVRFGGMIGAFTFLNTLTLHLLRLAPPLSYIRRRIKAGLFRRTTFGPPEREGSEGEHRWHAAVAGAVGSLGMLIETPERRRGVVQQMFVRGLQGSFNQYAPKLGIKIPNGDVLLFGLCCGQIMFAFLLAPETIPREYNNWIQGVSFVPKFAVKGNLQAMRNNKIDTSVIQEALDYKHLTPNNRTELTTLMNNTVAGIPAGFFIPCGMTHPWVDGCLACNFQRFFQVFRQMLPVYSALHIIPMLVLRRHQVFNHPLKMFARAGWGITRSCSFLGLFVVIYQVLFCGRTNALEGNISPVLRALLERKETMWAIGFSTCLSLFAEEKRRRAELAMYCLPKALESAWFTARKRSWVPIVPFGEAILGAAGMAMVMDAYKHKPSALSGVVSRLMYQLVGPV</sequence>
<keyword evidence="2" id="KW-0472">Membrane</keyword>
<gene>
    <name evidence="3" type="ORF">Q8F55_000541</name>
</gene>
<reference evidence="3 4" key="1">
    <citation type="submission" date="2023-08" db="EMBL/GenBank/DDBJ databases">
        <title>Annotated Genome Sequence of Vanrija albida AlHP1.</title>
        <authorList>
            <person name="Herzog R."/>
        </authorList>
    </citation>
    <scope>NUCLEOTIDE SEQUENCE [LARGE SCALE GENOMIC DNA]</scope>
    <source>
        <strain evidence="3 4">AlHP1</strain>
    </source>
</reference>
<evidence type="ECO:0000313" key="3">
    <source>
        <dbReference type="EMBL" id="KAL1412793.1"/>
    </source>
</evidence>
<feature type="transmembrane region" description="Helical" evidence="2">
    <location>
        <begin position="275"/>
        <end position="295"/>
    </location>
</feature>
<organism evidence="3 4">
    <name type="scientific">Vanrija albida</name>
    <dbReference type="NCBI Taxonomy" id="181172"/>
    <lineage>
        <taxon>Eukaryota</taxon>
        <taxon>Fungi</taxon>
        <taxon>Dikarya</taxon>
        <taxon>Basidiomycota</taxon>
        <taxon>Agaricomycotina</taxon>
        <taxon>Tremellomycetes</taxon>
        <taxon>Trichosporonales</taxon>
        <taxon>Trichosporonaceae</taxon>
        <taxon>Vanrija</taxon>
    </lineage>
</organism>
<dbReference type="GeneID" id="95981584"/>
<keyword evidence="2" id="KW-1133">Transmembrane helix</keyword>
<protein>
    <recommendedName>
        <fullName evidence="5">Transmembrane protein 135 N-terminal domain-containing protein</fullName>
    </recommendedName>
</protein>
<dbReference type="EMBL" id="JBBXJM010000001">
    <property type="protein sequence ID" value="KAL1412793.1"/>
    <property type="molecule type" value="Genomic_DNA"/>
</dbReference>
<dbReference type="PANTHER" id="PTHR12459:SF6">
    <property type="entry name" value="GB|AAD46013.1"/>
    <property type="match status" value="1"/>
</dbReference>
<feature type="region of interest" description="Disordered" evidence="1">
    <location>
        <begin position="18"/>
        <end position="88"/>
    </location>
</feature>
<dbReference type="InterPro" id="IPR026749">
    <property type="entry name" value="Tmem135"/>
</dbReference>
<feature type="compositionally biased region" description="Polar residues" evidence="1">
    <location>
        <begin position="65"/>
        <end position="81"/>
    </location>
</feature>
<feature type="transmembrane region" description="Helical" evidence="2">
    <location>
        <begin position="235"/>
        <end position="254"/>
    </location>
</feature>
<comment type="caution">
    <text evidence="3">The sequence shown here is derived from an EMBL/GenBank/DDBJ whole genome shotgun (WGS) entry which is preliminary data.</text>
</comment>
<dbReference type="Proteomes" id="UP001565368">
    <property type="component" value="Unassembled WGS sequence"/>
</dbReference>
<name>A0ABR3QDJ8_9TREE</name>
<keyword evidence="4" id="KW-1185">Reference proteome</keyword>
<proteinExistence type="predicted"/>
<evidence type="ECO:0000256" key="1">
    <source>
        <dbReference type="SAM" id="MobiDB-lite"/>
    </source>
</evidence>
<evidence type="ECO:0008006" key="5">
    <source>
        <dbReference type="Google" id="ProtNLM"/>
    </source>
</evidence>
<accession>A0ABR3QDJ8</accession>
<dbReference type="PANTHER" id="PTHR12459">
    <property type="entry name" value="TRANSMEMBRANE PROTEIN 135-RELATED"/>
    <property type="match status" value="1"/>
</dbReference>
<evidence type="ECO:0000256" key="2">
    <source>
        <dbReference type="SAM" id="Phobius"/>
    </source>
</evidence>
<keyword evidence="2" id="KW-0812">Transmembrane</keyword>
<feature type="transmembrane region" description="Helical" evidence="2">
    <location>
        <begin position="530"/>
        <end position="555"/>
    </location>
</feature>
<evidence type="ECO:0000313" key="4">
    <source>
        <dbReference type="Proteomes" id="UP001565368"/>
    </source>
</evidence>